<dbReference type="FunFam" id="2.60.40.10:FF:000495">
    <property type="entry name" value="Periplasmic beta-glucosidase"/>
    <property type="match status" value="1"/>
</dbReference>
<organism evidence="7 8">
    <name type="scientific">Halalkalibacter akibai (strain ATCC 43226 / DSM 21942 / CIP 109018 / JCM 9157 / 1139)</name>
    <name type="common">Bacillus akibai</name>
    <dbReference type="NCBI Taxonomy" id="1236973"/>
    <lineage>
        <taxon>Bacteria</taxon>
        <taxon>Bacillati</taxon>
        <taxon>Bacillota</taxon>
        <taxon>Bacilli</taxon>
        <taxon>Bacillales</taxon>
        <taxon>Bacillaceae</taxon>
        <taxon>Halalkalibacter</taxon>
    </lineage>
</organism>
<protein>
    <submittedName>
        <fullName evidence="7">Beta-glucosidase</fullName>
    </submittedName>
</protein>
<dbReference type="Pfam" id="PF01915">
    <property type="entry name" value="Glyco_hydro_3_C"/>
    <property type="match status" value="1"/>
</dbReference>
<feature type="compositionally biased region" description="Basic and acidic residues" evidence="4">
    <location>
        <begin position="1158"/>
        <end position="1172"/>
    </location>
</feature>
<dbReference type="OrthoDB" id="9805821at2"/>
<keyword evidence="2 5" id="KW-0732">Signal</keyword>
<dbReference type="AlphaFoldDB" id="W4QVT4"/>
<dbReference type="Gene3D" id="2.60.120.260">
    <property type="entry name" value="Galactose-binding domain-like"/>
    <property type="match status" value="1"/>
</dbReference>
<dbReference type="InterPro" id="IPR036962">
    <property type="entry name" value="Glyco_hydro_3_N_sf"/>
</dbReference>
<dbReference type="PANTHER" id="PTHR42715">
    <property type="entry name" value="BETA-GLUCOSIDASE"/>
    <property type="match status" value="1"/>
</dbReference>
<dbReference type="CDD" id="cd04084">
    <property type="entry name" value="CBM6_xylanase-like"/>
    <property type="match status" value="1"/>
</dbReference>
<evidence type="ECO:0000256" key="3">
    <source>
        <dbReference type="ARBA" id="ARBA00022801"/>
    </source>
</evidence>
<dbReference type="GO" id="GO:0008422">
    <property type="term" value="F:beta-glucosidase activity"/>
    <property type="evidence" value="ECO:0007669"/>
    <property type="project" value="UniProtKB-ARBA"/>
</dbReference>
<dbReference type="PANTHER" id="PTHR42715:SF10">
    <property type="entry name" value="BETA-GLUCOSIDASE"/>
    <property type="match status" value="1"/>
</dbReference>
<keyword evidence="8" id="KW-1185">Reference proteome</keyword>
<feature type="region of interest" description="Disordered" evidence="4">
    <location>
        <begin position="1146"/>
        <end position="1172"/>
    </location>
</feature>
<sequence>MQKSPVKRFGKRCLLAFLGLTLVSTSFQPVGFATERQEQGVSFKTQSGGVFDGMPLFDGNPEHLDEYVDTYFEYTGLEGPAVYATGSRNHYTLQRGKHAGKVIPGALSAADNVQGISTDFPALVGMGQTWNKQLLTDIGKVMGSEKLNTLKVKQGESNIHGGPNASPTVAFTVETDLRINPLSGRFDEGYSEDAYLTSVLVDNMAAGLGGTDLPESNDGFWMRAAVGTKHYSVYNSQWYRFSASYLAGARAQYEYQTRAALLPLSTGSVSGVMTSFGRTNGVPNILSPLQLHANNYAKYGVYSSPDFNADAHVFGPETSAGRVQQGNGYDQTYAVDRTHATALMVLAKSNAGRPSPNPQDALTDVLGLVDAVEQGLYGLSKEDLIEAARPHVNQMVRVGIFNEVDEEGIPKYYPFAQYAKDVATTPSNYHIPEHQDIALQAAKESIVLLKNDGALPLNKNENASISGIYADARFKPTASLRVTPEITNSGISPLSAIIRKIGGDRISYHTGAPIIGLSSKLLDQTVTANANAGAEGSVLQTTEEPLNSNDPAHLFEQYDWGQEGHSLRSILNERWVTSPNAGNVALGNTDNTILNITSNDWSQELLLGNTSTIPPRLRIEQNEDQSVSIISNGFRTGFTGEFSNWYYLNGRMITTSDKGNLVTSTSTLNNATNAAIRDDRSKFEKTIIRKAGEDVVERASVDDYAVVFVGAIPRHSAGEGNDRSSLYMGETDYELVERVSEAFAAQGKKTVVVVTSSFPVALDKIENNPNVNAIIYQPYAGQYDSVALAEVLYGDYAPTGRLTSTWYADMSALPSLSKYSIPEGNSTDVVGVNIDPRYTVDMLNSDPIDTKLTYMYTEAPVTYEFGHGLSYSEFGFSDFTVPTEADSKKTFNVTVNVTNTGEVKTSEVIQLYIKNNNSAYKNYAPKKQLVSFDKVEIEPGETRTVTLSVNPQDFAVWDVNLGDFIVEENQYTLMVGSSSENIKEEQKIKVKGSSIATLQADTFNVFDHSFSSHEVVYHEVSKGRTAANLKENKVVGGYHAVRSKQEGSWVAIPNVKLSNAKEVTARVATDVKSGQISLHLGSPDSKPIAEINVPVTGPNSYTVDHTNVTVNELGYVDVTTKLTGNTQETKDLYVVFHEADLRIDSLTFTKPGNSNPPGKREEPGKPEHAGRP</sequence>
<proteinExistence type="inferred from homology"/>
<dbReference type="Proteomes" id="UP000018896">
    <property type="component" value="Unassembled WGS sequence"/>
</dbReference>
<feature type="domain" description="CBM6" evidence="6">
    <location>
        <begin position="1011"/>
        <end position="1149"/>
    </location>
</feature>
<dbReference type="SMART" id="SM01217">
    <property type="entry name" value="Fn3_like"/>
    <property type="match status" value="1"/>
</dbReference>
<dbReference type="InterPro" id="IPR002772">
    <property type="entry name" value="Glyco_hydro_3_C"/>
</dbReference>
<gene>
    <name evidence="7" type="ORF">JCM9157_3146</name>
</gene>
<reference evidence="7 8" key="1">
    <citation type="journal article" date="2014" name="Genome Announc.">
        <title>Draft Genome Sequences of Three Alkaliphilic Bacillus Strains, Bacillus wakoensis JCM 9140T, Bacillus akibai JCM 9157T, and Bacillus hemicellulosilyticus JCM 9152T.</title>
        <authorList>
            <person name="Yuki M."/>
            <person name="Oshima K."/>
            <person name="Suda W."/>
            <person name="Oshida Y."/>
            <person name="Kitamura K."/>
            <person name="Iida T."/>
            <person name="Hattori M."/>
            <person name="Ohkuma M."/>
        </authorList>
    </citation>
    <scope>NUCLEOTIDE SEQUENCE [LARGE SCALE GENOMIC DNA]</scope>
    <source>
        <strain evidence="7 8">JCM 9157</strain>
    </source>
</reference>
<dbReference type="Pfam" id="PF03422">
    <property type="entry name" value="CBM_6"/>
    <property type="match status" value="1"/>
</dbReference>
<name>W4QVT4_HALA3</name>
<evidence type="ECO:0000259" key="6">
    <source>
        <dbReference type="PROSITE" id="PS51175"/>
    </source>
</evidence>
<dbReference type="Gene3D" id="3.20.20.300">
    <property type="entry name" value="Glycoside hydrolase, family 3, N-terminal domain"/>
    <property type="match status" value="1"/>
</dbReference>
<comment type="caution">
    <text evidence="7">The sequence shown here is derived from an EMBL/GenBank/DDBJ whole genome shotgun (WGS) entry which is preliminary data.</text>
</comment>
<comment type="similarity">
    <text evidence="1">Belongs to the glycosyl hydrolase 3 family.</text>
</comment>
<dbReference type="InterPro" id="IPR008979">
    <property type="entry name" value="Galactose-bd-like_sf"/>
</dbReference>
<feature type="signal peptide" evidence="5">
    <location>
        <begin position="1"/>
        <end position="28"/>
    </location>
</feature>
<dbReference type="SMART" id="SM00606">
    <property type="entry name" value="CBD_IV"/>
    <property type="match status" value="1"/>
</dbReference>
<dbReference type="InterPro" id="IPR006584">
    <property type="entry name" value="Cellulose-bd_IV"/>
</dbReference>
<dbReference type="InterPro" id="IPR017853">
    <property type="entry name" value="GH"/>
</dbReference>
<dbReference type="InterPro" id="IPR013783">
    <property type="entry name" value="Ig-like_fold"/>
</dbReference>
<dbReference type="Pfam" id="PF14310">
    <property type="entry name" value="Fn3-like"/>
    <property type="match status" value="1"/>
</dbReference>
<keyword evidence="3" id="KW-0378">Hydrolase</keyword>
<dbReference type="eggNOG" id="COG1472">
    <property type="taxonomic scope" value="Bacteria"/>
</dbReference>
<dbReference type="GO" id="GO:0030246">
    <property type="term" value="F:carbohydrate binding"/>
    <property type="evidence" value="ECO:0007669"/>
    <property type="project" value="InterPro"/>
</dbReference>
<dbReference type="EMBL" id="BAUV01000026">
    <property type="protein sequence ID" value="GAE36002.1"/>
    <property type="molecule type" value="Genomic_DNA"/>
</dbReference>
<dbReference type="RefSeq" id="WP_035665674.1">
    <property type="nucleotide sequence ID" value="NZ_BAUV01000026.1"/>
</dbReference>
<evidence type="ECO:0000256" key="1">
    <source>
        <dbReference type="ARBA" id="ARBA00005336"/>
    </source>
</evidence>
<evidence type="ECO:0000313" key="8">
    <source>
        <dbReference type="Proteomes" id="UP000018896"/>
    </source>
</evidence>
<dbReference type="SUPFAM" id="SSF52279">
    <property type="entry name" value="Beta-D-glucan exohydrolase, C-terminal domain"/>
    <property type="match status" value="1"/>
</dbReference>
<dbReference type="Gene3D" id="2.60.40.10">
    <property type="entry name" value="Immunoglobulins"/>
    <property type="match status" value="1"/>
</dbReference>
<dbReference type="InterPro" id="IPR026891">
    <property type="entry name" value="Fn3-like"/>
</dbReference>
<feature type="chain" id="PRO_5038652060" evidence="5">
    <location>
        <begin position="29"/>
        <end position="1172"/>
    </location>
</feature>
<accession>W4QVT4</accession>
<dbReference type="GO" id="GO:0005975">
    <property type="term" value="P:carbohydrate metabolic process"/>
    <property type="evidence" value="ECO:0007669"/>
    <property type="project" value="InterPro"/>
</dbReference>
<dbReference type="Gene3D" id="3.40.50.1700">
    <property type="entry name" value="Glycoside hydrolase family 3 C-terminal domain"/>
    <property type="match status" value="2"/>
</dbReference>
<evidence type="ECO:0000313" key="7">
    <source>
        <dbReference type="EMBL" id="GAE36002.1"/>
    </source>
</evidence>
<dbReference type="InterPro" id="IPR050288">
    <property type="entry name" value="Cellulose_deg_GH3"/>
</dbReference>
<feature type="compositionally biased region" description="Polar residues" evidence="4">
    <location>
        <begin position="1146"/>
        <end position="1155"/>
    </location>
</feature>
<dbReference type="STRING" id="1236973.JCM9157_3146"/>
<dbReference type="SUPFAM" id="SSF49785">
    <property type="entry name" value="Galactose-binding domain-like"/>
    <property type="match status" value="1"/>
</dbReference>
<evidence type="ECO:0000256" key="5">
    <source>
        <dbReference type="SAM" id="SignalP"/>
    </source>
</evidence>
<dbReference type="PROSITE" id="PS51175">
    <property type="entry name" value="CBM6"/>
    <property type="match status" value="1"/>
</dbReference>
<dbReference type="SUPFAM" id="SSF51445">
    <property type="entry name" value="(Trans)glycosidases"/>
    <property type="match status" value="1"/>
</dbReference>
<dbReference type="InterPro" id="IPR036881">
    <property type="entry name" value="Glyco_hydro_3_C_sf"/>
</dbReference>
<evidence type="ECO:0000256" key="2">
    <source>
        <dbReference type="ARBA" id="ARBA00022729"/>
    </source>
</evidence>
<dbReference type="InterPro" id="IPR005084">
    <property type="entry name" value="CBM6"/>
</dbReference>
<evidence type="ECO:0000256" key="4">
    <source>
        <dbReference type="SAM" id="MobiDB-lite"/>
    </source>
</evidence>